<dbReference type="AlphaFoldDB" id="A0A9I9CCN9"/>
<accession>A0A9I9CCN9</accession>
<proteinExistence type="predicted"/>
<protein>
    <submittedName>
        <fullName evidence="1">Uncharacterized protein</fullName>
    </submittedName>
</protein>
<sequence length="52" mass="6180">MGRSHVRYLCVKRLRRKLVKRLRLHKGMTKLALSRAQCLCGVWVLWRRSVCG</sequence>
<organism evidence="1">
    <name type="scientific">Cucumis melo</name>
    <name type="common">Muskmelon</name>
    <dbReference type="NCBI Taxonomy" id="3656"/>
    <lineage>
        <taxon>Eukaryota</taxon>
        <taxon>Viridiplantae</taxon>
        <taxon>Streptophyta</taxon>
        <taxon>Embryophyta</taxon>
        <taxon>Tracheophyta</taxon>
        <taxon>Spermatophyta</taxon>
        <taxon>Magnoliopsida</taxon>
        <taxon>eudicotyledons</taxon>
        <taxon>Gunneridae</taxon>
        <taxon>Pentapetalae</taxon>
        <taxon>rosids</taxon>
        <taxon>fabids</taxon>
        <taxon>Cucurbitales</taxon>
        <taxon>Cucurbitaceae</taxon>
        <taxon>Benincaseae</taxon>
        <taxon>Cucumis</taxon>
    </lineage>
</organism>
<name>A0A9I9CCN9_CUCME</name>
<reference evidence="1" key="1">
    <citation type="submission" date="2023-03" db="UniProtKB">
        <authorList>
            <consortium name="EnsemblPlants"/>
        </authorList>
    </citation>
    <scope>IDENTIFICATION</scope>
</reference>
<dbReference type="EnsemblPlants" id="MELO3C000977.2.1">
    <property type="protein sequence ID" value="MELO3C000977.2.1"/>
    <property type="gene ID" value="MELO3C000977.2"/>
</dbReference>
<dbReference type="Gramene" id="MELO3C000977.2.1">
    <property type="protein sequence ID" value="MELO3C000977.2.1"/>
    <property type="gene ID" value="MELO3C000977.2"/>
</dbReference>
<evidence type="ECO:0000313" key="1">
    <source>
        <dbReference type="EnsemblPlants" id="MELO3C000977.2.1"/>
    </source>
</evidence>